<accession>A0AAN9JD95</accession>
<name>A0AAN9JD95_CANGL</name>
<comment type="caution">
    <text evidence="2">The sequence shown here is derived from an EMBL/GenBank/DDBJ whole genome shotgun (WGS) entry which is preliminary data.</text>
</comment>
<sequence>MEQDEIPLHAPQVLKSRENCEGQKEGHFQKWNSNFGRSILHTSLLRRLSHSKEKGSRLRGRWVMGTKGNPATVNQLNAPELMESLKPPLDEIKRGKTPDAISEPVPKALKEHEEWPDNPF</sequence>
<dbReference type="EMBL" id="JAYMYQ010000023">
    <property type="protein sequence ID" value="KAK7298927.1"/>
    <property type="molecule type" value="Genomic_DNA"/>
</dbReference>
<gene>
    <name evidence="3" type="ORF">VNO77_46249</name>
    <name evidence="2" type="ORF">VNO77_50704</name>
</gene>
<evidence type="ECO:0000256" key="1">
    <source>
        <dbReference type="SAM" id="MobiDB-lite"/>
    </source>
</evidence>
<keyword evidence="4" id="KW-1185">Reference proteome</keyword>
<feature type="compositionally biased region" description="Basic and acidic residues" evidence="1">
    <location>
        <begin position="108"/>
        <end position="120"/>
    </location>
</feature>
<dbReference type="AlphaFoldDB" id="A0AAN9JD95"/>
<evidence type="ECO:0000313" key="2">
    <source>
        <dbReference type="EMBL" id="KAK7296114.1"/>
    </source>
</evidence>
<protein>
    <submittedName>
        <fullName evidence="2">Uncharacterized protein</fullName>
    </submittedName>
</protein>
<evidence type="ECO:0000313" key="4">
    <source>
        <dbReference type="Proteomes" id="UP001367508"/>
    </source>
</evidence>
<feature type="region of interest" description="Disordered" evidence="1">
    <location>
        <begin position="90"/>
        <end position="120"/>
    </location>
</feature>
<evidence type="ECO:0000313" key="3">
    <source>
        <dbReference type="EMBL" id="KAK7298927.1"/>
    </source>
</evidence>
<proteinExistence type="predicted"/>
<dbReference type="Proteomes" id="UP001367508">
    <property type="component" value="Unassembled WGS sequence"/>
</dbReference>
<reference evidence="2 4" key="1">
    <citation type="submission" date="2024-01" db="EMBL/GenBank/DDBJ databases">
        <title>The genomes of 5 underutilized Papilionoideae crops provide insights into root nodulation and disease resistanc.</title>
        <authorList>
            <person name="Jiang F."/>
        </authorList>
    </citation>
    <scope>NUCLEOTIDE SEQUENCE [LARGE SCALE GENOMIC DNA]</scope>
    <source>
        <strain evidence="2">LVBAO_FW01</strain>
        <tissue evidence="2">Leaves</tissue>
    </source>
</reference>
<organism evidence="2 4">
    <name type="scientific">Canavalia gladiata</name>
    <name type="common">Sword bean</name>
    <name type="synonym">Dolichos gladiatus</name>
    <dbReference type="NCBI Taxonomy" id="3824"/>
    <lineage>
        <taxon>Eukaryota</taxon>
        <taxon>Viridiplantae</taxon>
        <taxon>Streptophyta</taxon>
        <taxon>Embryophyta</taxon>
        <taxon>Tracheophyta</taxon>
        <taxon>Spermatophyta</taxon>
        <taxon>Magnoliopsida</taxon>
        <taxon>eudicotyledons</taxon>
        <taxon>Gunneridae</taxon>
        <taxon>Pentapetalae</taxon>
        <taxon>rosids</taxon>
        <taxon>fabids</taxon>
        <taxon>Fabales</taxon>
        <taxon>Fabaceae</taxon>
        <taxon>Papilionoideae</taxon>
        <taxon>50 kb inversion clade</taxon>
        <taxon>NPAAA clade</taxon>
        <taxon>indigoferoid/millettioid clade</taxon>
        <taxon>Phaseoleae</taxon>
        <taxon>Canavalia</taxon>
    </lineage>
</organism>
<dbReference type="EMBL" id="JAYMYQ010000084">
    <property type="protein sequence ID" value="KAK7296114.1"/>
    <property type="molecule type" value="Genomic_DNA"/>
</dbReference>